<name>A0A370I011_9NOCA</name>
<protein>
    <submittedName>
        <fullName evidence="1">Uncharacterized protein</fullName>
    </submittedName>
</protein>
<dbReference type="EMBL" id="QQBC01000009">
    <property type="protein sequence ID" value="RDI64097.1"/>
    <property type="molecule type" value="Genomic_DNA"/>
</dbReference>
<comment type="caution">
    <text evidence="1">The sequence shown here is derived from an EMBL/GenBank/DDBJ whole genome shotgun (WGS) entry which is preliminary data.</text>
</comment>
<dbReference type="AlphaFoldDB" id="A0A370I011"/>
<organism evidence="1 2">
    <name type="scientific">Nocardia pseudobrasiliensis</name>
    <dbReference type="NCBI Taxonomy" id="45979"/>
    <lineage>
        <taxon>Bacteria</taxon>
        <taxon>Bacillati</taxon>
        <taxon>Actinomycetota</taxon>
        <taxon>Actinomycetes</taxon>
        <taxon>Mycobacteriales</taxon>
        <taxon>Nocardiaceae</taxon>
        <taxon>Nocardia</taxon>
    </lineage>
</organism>
<evidence type="ECO:0000313" key="2">
    <source>
        <dbReference type="Proteomes" id="UP000254869"/>
    </source>
</evidence>
<dbReference type="STRING" id="1210086.GCA_001613105_03443"/>
<gene>
    <name evidence="1" type="ORF">DFR76_109438</name>
</gene>
<proteinExistence type="predicted"/>
<reference evidence="1 2" key="1">
    <citation type="submission" date="2018-07" db="EMBL/GenBank/DDBJ databases">
        <title>Genomic Encyclopedia of Type Strains, Phase IV (KMG-IV): sequencing the most valuable type-strain genomes for metagenomic binning, comparative biology and taxonomic classification.</title>
        <authorList>
            <person name="Goeker M."/>
        </authorList>
    </citation>
    <scope>NUCLEOTIDE SEQUENCE [LARGE SCALE GENOMIC DNA]</scope>
    <source>
        <strain evidence="1 2">DSM 44290</strain>
    </source>
</reference>
<dbReference type="Proteomes" id="UP000254869">
    <property type="component" value="Unassembled WGS sequence"/>
</dbReference>
<keyword evidence="2" id="KW-1185">Reference proteome</keyword>
<sequence>MISLSSAATMVAEPADGIVVTDPAIRYRPLRIRGRRYRVTVTAPTTRNGSGPGDHR</sequence>
<accession>A0A370I011</accession>
<evidence type="ECO:0000313" key="1">
    <source>
        <dbReference type="EMBL" id="RDI64097.1"/>
    </source>
</evidence>